<comment type="similarity">
    <text evidence="7">Belongs to the TonB-dependent receptor family.</text>
</comment>
<dbReference type="InterPro" id="IPR039426">
    <property type="entry name" value="TonB-dep_rcpt-like"/>
</dbReference>
<dbReference type="NCBIfam" id="TIGR04056">
    <property type="entry name" value="OMP_RagA_SusC"/>
    <property type="match status" value="1"/>
</dbReference>
<evidence type="ECO:0000256" key="1">
    <source>
        <dbReference type="ARBA" id="ARBA00004571"/>
    </source>
</evidence>
<keyword evidence="3 7" id="KW-1134">Transmembrane beta strand</keyword>
<dbReference type="InterPro" id="IPR037066">
    <property type="entry name" value="Plug_dom_sf"/>
</dbReference>
<reference evidence="11" key="2">
    <citation type="journal article" date="2021" name="PeerJ">
        <title>Extensive microbial diversity within the chicken gut microbiome revealed by metagenomics and culture.</title>
        <authorList>
            <person name="Gilroy R."/>
            <person name="Ravi A."/>
            <person name="Getino M."/>
            <person name="Pursley I."/>
            <person name="Horton D.L."/>
            <person name="Alikhan N.F."/>
            <person name="Baker D."/>
            <person name="Gharbi K."/>
            <person name="Hall N."/>
            <person name="Watson M."/>
            <person name="Adriaenssens E.M."/>
            <person name="Foster-Nyarko E."/>
            <person name="Jarju S."/>
            <person name="Secka A."/>
            <person name="Antonio M."/>
            <person name="Oren A."/>
            <person name="Chaudhuri R.R."/>
            <person name="La Ragione R."/>
            <person name="Hildebrand F."/>
            <person name="Pallen M.J."/>
        </authorList>
    </citation>
    <scope>NUCLEOTIDE SEQUENCE</scope>
    <source>
        <strain evidence="11">B1-20833</strain>
    </source>
</reference>
<comment type="subcellular location">
    <subcellularLocation>
        <location evidence="1 7">Cell outer membrane</location>
        <topology evidence="1 7">Multi-pass membrane protein</topology>
    </subcellularLocation>
</comment>
<organism evidence="11 12">
    <name type="scientific">Candidatus Cryptobacteroides intestinavium</name>
    <dbReference type="NCBI Taxonomy" id="2840766"/>
    <lineage>
        <taxon>Bacteria</taxon>
        <taxon>Pseudomonadati</taxon>
        <taxon>Bacteroidota</taxon>
        <taxon>Bacteroidia</taxon>
        <taxon>Bacteroidales</taxon>
        <taxon>Candidatus Cryptobacteroides</taxon>
    </lineage>
</organism>
<comment type="caution">
    <text evidence="11">The sequence shown here is derived from an EMBL/GenBank/DDBJ whole genome shotgun (WGS) entry which is preliminary data.</text>
</comment>
<dbReference type="Proteomes" id="UP000823661">
    <property type="component" value="Unassembled WGS sequence"/>
</dbReference>
<accession>A0A9D9HJ08</accession>
<evidence type="ECO:0000256" key="2">
    <source>
        <dbReference type="ARBA" id="ARBA00022448"/>
    </source>
</evidence>
<evidence type="ECO:0000256" key="3">
    <source>
        <dbReference type="ARBA" id="ARBA00022452"/>
    </source>
</evidence>
<dbReference type="InterPro" id="IPR023997">
    <property type="entry name" value="TonB-dep_OMP_SusC/RagA_CS"/>
</dbReference>
<dbReference type="Pfam" id="PF13715">
    <property type="entry name" value="CarbopepD_reg_2"/>
    <property type="match status" value="1"/>
</dbReference>
<proteinExistence type="inferred from homology"/>
<evidence type="ECO:0000256" key="7">
    <source>
        <dbReference type="PROSITE-ProRule" id="PRU01360"/>
    </source>
</evidence>
<dbReference type="SUPFAM" id="SSF56935">
    <property type="entry name" value="Porins"/>
    <property type="match status" value="1"/>
</dbReference>
<dbReference type="Pfam" id="PF07715">
    <property type="entry name" value="Plug"/>
    <property type="match status" value="1"/>
</dbReference>
<dbReference type="SUPFAM" id="SSF49464">
    <property type="entry name" value="Carboxypeptidase regulatory domain-like"/>
    <property type="match status" value="1"/>
</dbReference>
<keyword evidence="2 7" id="KW-0813">Transport</keyword>
<dbReference type="AlphaFoldDB" id="A0A9D9HJ08"/>
<feature type="region of interest" description="Disordered" evidence="8">
    <location>
        <begin position="514"/>
        <end position="537"/>
    </location>
</feature>
<feature type="chain" id="PRO_5038351733" evidence="9">
    <location>
        <begin position="19"/>
        <end position="1036"/>
    </location>
</feature>
<sequence length="1036" mass="115883">MKYIILLIASLVASGLSAEDGGSYTDPYVSGRMDCPAGTYYHSSSESLQSDNVTGKVTDEKGEPLVGVMVYIKGTATGVSTDLDGSYSIKAPGEGESYTLVYQYIGTVTREIVVSKQRRINVTLVNDNHLDEAVIIGAYGTKQSREDLVGSAYQVNAEAIKNKPKARIDNILEGLVPGVRVNLNTDDVEAPRARYETRIRGGASLSSSNEPLWVIDGVPYYTGGRTNLMSGVSYTVSPLSYLDPNNIESITVLKDADQVTIYGANGANGVILVTTKSGYENTPLSVSATVEFGVSAPDRSTMFKMMDASQYMEVAREAWTNAGYSIGTFPYQDNEYNSYSTTATDWTDEYMGLGSSLYASLVLRNGTKKSSSYVSGSYYREASTIKSDISQRYTLDAKNTYSFTDWLRFDTKLSASLNDNDMFFLTRDYNEVLPIFEPYMPDGSYRIYNMIYDSISGWTLSKFYDNQVPDRDNNVNDQRSVVTTADFSLNADIIKGLTATAQYNIKYQHTHEDRYESIQTPSGIDSDGEPDGESRKGDASYLTWTAIGRLNFDRNFGKHRVGGLAGIELHQQRNKYLSGSVGGILNDNWQELGFGDEETESASSGYDIQRSMSFFFRGTYSYDSRYYFTLNYRREGNSDFGEYSKWADFWSVGASWNIHNEKFFHSEKINMLKAKVSYGTSGNSRVGSSSVLGTYNYGNSYRYGGSVGAVIGTVPNPGLTWESTAMMNAGIRIEFLEGRIAAELEYYYNYTSNMISRIYVSRTISSDRVYANIGELSNRGIELNIESDNIRAGQFNWHTSFNISHNRNIIEKLYNGVSTRFSDYTIWMEGYDRDTYYLVDWAGVDPSDGSPMWYDIDGNLTKTYNSNNRKPGKSASPILTGGIINTFTYRNWALSFQINYDIGGYALPSYARFYFRDGLNIIDGNQAVEVYYDRWKAPGQLASFPKVSQTSTDSWQGSTRFLYDKTNFELSTVSLSYSLPKRISDDWGLSSATVSLVCNNAYLFTPDQKRGRNSYKTMKSGYPVTRVLSLNFNISF</sequence>
<evidence type="ECO:0000256" key="9">
    <source>
        <dbReference type="SAM" id="SignalP"/>
    </source>
</evidence>
<evidence type="ECO:0000256" key="8">
    <source>
        <dbReference type="SAM" id="MobiDB-lite"/>
    </source>
</evidence>
<dbReference type="GO" id="GO:0009279">
    <property type="term" value="C:cell outer membrane"/>
    <property type="evidence" value="ECO:0007669"/>
    <property type="project" value="UniProtKB-SubCell"/>
</dbReference>
<evidence type="ECO:0000256" key="5">
    <source>
        <dbReference type="ARBA" id="ARBA00023136"/>
    </source>
</evidence>
<dbReference type="InterPro" id="IPR036942">
    <property type="entry name" value="Beta-barrel_TonB_sf"/>
</dbReference>
<dbReference type="PROSITE" id="PS52016">
    <property type="entry name" value="TONB_DEPENDENT_REC_3"/>
    <property type="match status" value="1"/>
</dbReference>
<dbReference type="InterPro" id="IPR012910">
    <property type="entry name" value="Plug_dom"/>
</dbReference>
<evidence type="ECO:0000256" key="4">
    <source>
        <dbReference type="ARBA" id="ARBA00022692"/>
    </source>
</evidence>
<dbReference type="EMBL" id="JADIMI010000087">
    <property type="protein sequence ID" value="MBO8453045.1"/>
    <property type="molecule type" value="Genomic_DNA"/>
</dbReference>
<dbReference type="NCBIfam" id="TIGR04057">
    <property type="entry name" value="SusC_RagA_signa"/>
    <property type="match status" value="1"/>
</dbReference>
<keyword evidence="4 7" id="KW-0812">Transmembrane</keyword>
<dbReference type="Gene3D" id="2.60.40.1120">
    <property type="entry name" value="Carboxypeptidase-like, regulatory domain"/>
    <property type="match status" value="1"/>
</dbReference>
<gene>
    <name evidence="11" type="ORF">IAC06_09235</name>
</gene>
<name>A0A9D9HJ08_9BACT</name>
<feature type="domain" description="TonB-dependent receptor plug" evidence="10">
    <location>
        <begin position="146"/>
        <end position="270"/>
    </location>
</feature>
<evidence type="ECO:0000313" key="12">
    <source>
        <dbReference type="Proteomes" id="UP000823661"/>
    </source>
</evidence>
<evidence type="ECO:0000259" key="10">
    <source>
        <dbReference type="Pfam" id="PF07715"/>
    </source>
</evidence>
<reference evidence="11" key="1">
    <citation type="submission" date="2020-10" db="EMBL/GenBank/DDBJ databases">
        <authorList>
            <person name="Gilroy R."/>
        </authorList>
    </citation>
    <scope>NUCLEOTIDE SEQUENCE</scope>
    <source>
        <strain evidence="11">B1-20833</strain>
    </source>
</reference>
<keyword evidence="5 7" id="KW-0472">Membrane</keyword>
<keyword evidence="9" id="KW-0732">Signal</keyword>
<dbReference type="InterPro" id="IPR023996">
    <property type="entry name" value="TonB-dep_OMP_SusC/RagA"/>
</dbReference>
<dbReference type="Gene3D" id="2.170.130.10">
    <property type="entry name" value="TonB-dependent receptor, plug domain"/>
    <property type="match status" value="1"/>
</dbReference>
<keyword evidence="6 7" id="KW-0998">Cell outer membrane</keyword>
<feature type="signal peptide" evidence="9">
    <location>
        <begin position="1"/>
        <end position="18"/>
    </location>
</feature>
<evidence type="ECO:0000313" key="11">
    <source>
        <dbReference type="EMBL" id="MBO8453045.1"/>
    </source>
</evidence>
<dbReference type="InterPro" id="IPR008969">
    <property type="entry name" value="CarboxyPept-like_regulatory"/>
</dbReference>
<dbReference type="Gene3D" id="2.40.170.20">
    <property type="entry name" value="TonB-dependent receptor, beta-barrel domain"/>
    <property type="match status" value="1"/>
</dbReference>
<evidence type="ECO:0000256" key="6">
    <source>
        <dbReference type="ARBA" id="ARBA00023237"/>
    </source>
</evidence>
<protein>
    <submittedName>
        <fullName evidence="11">SusC/RagA family TonB-linked outer membrane protein</fullName>
    </submittedName>
</protein>